<evidence type="ECO:0000313" key="5">
    <source>
        <dbReference type="Proteomes" id="UP000037931"/>
    </source>
</evidence>
<evidence type="ECO:0000256" key="3">
    <source>
        <dbReference type="SAM" id="MobiDB-lite"/>
    </source>
</evidence>
<dbReference type="RefSeq" id="WP_054060068.1">
    <property type="nucleotide sequence ID" value="NZ_JAQMZR010000025.1"/>
</dbReference>
<dbReference type="InterPro" id="IPR004394">
    <property type="entry name" value="Iojap/RsfS/C7orf30"/>
</dbReference>
<dbReference type="SUPFAM" id="SSF81301">
    <property type="entry name" value="Nucleotidyltransferase"/>
    <property type="match status" value="1"/>
</dbReference>
<dbReference type="PATRIC" id="fig|50340.43.peg.1573"/>
<keyword evidence="2" id="KW-0678">Repressor</keyword>
<protein>
    <recommendedName>
        <fullName evidence="2">Ribosomal silencing factor RsfS</fullName>
    </recommendedName>
</protein>
<comment type="function">
    <text evidence="2">Functions as a ribosomal silencing factor. Interacts with ribosomal protein uL14 (rplN), blocking formation of intersubunit bridge B8. Prevents association of the 30S and 50S ribosomal subunits and the formation of functional ribosomes, thus repressing translation.</text>
</comment>
<dbReference type="GO" id="GO:0090071">
    <property type="term" value="P:negative regulation of ribosome biogenesis"/>
    <property type="evidence" value="ECO:0007669"/>
    <property type="project" value="UniProtKB-UniRule"/>
</dbReference>
<evidence type="ECO:0000256" key="2">
    <source>
        <dbReference type="HAMAP-Rule" id="MF_01477"/>
    </source>
</evidence>
<sequence>MTNKEVLNGADIVEVAKAALEDVKAQDIQVIDVRDKNSITDYMVIATGTSNRQINAMLDKVRENVKAKGLRPLGEEGKGDSDWVLLDLDTVIVHMMTASARQFYDLERLWAGAEQSRSASAAHHSPENSHEHFAKLNKDME</sequence>
<keyword evidence="5" id="KW-1185">Reference proteome</keyword>
<gene>
    <name evidence="2" type="primary">rsfS</name>
    <name evidence="4" type="ORF">PF66_04270</name>
</gene>
<name>A0A0M9GEQ6_9PSED</name>
<comment type="similarity">
    <text evidence="1 2">Belongs to the Iojap/RsfS family.</text>
</comment>
<dbReference type="GO" id="GO:0005737">
    <property type="term" value="C:cytoplasm"/>
    <property type="evidence" value="ECO:0007669"/>
    <property type="project" value="UniProtKB-SubCell"/>
</dbReference>
<dbReference type="NCBIfam" id="TIGR00090">
    <property type="entry name" value="rsfS_iojap_ybeB"/>
    <property type="match status" value="1"/>
</dbReference>
<dbReference type="HAMAP" id="MF_01477">
    <property type="entry name" value="Iojap_RsfS"/>
    <property type="match status" value="1"/>
</dbReference>
<dbReference type="PANTHER" id="PTHR21043:SF0">
    <property type="entry name" value="MITOCHONDRIAL ASSEMBLY OF RIBOSOMAL LARGE SUBUNIT PROTEIN 1"/>
    <property type="match status" value="1"/>
</dbReference>
<comment type="subunit">
    <text evidence="2">Interacts with ribosomal protein uL14 (rplN).</text>
</comment>
<dbReference type="Pfam" id="PF02410">
    <property type="entry name" value="RsfS"/>
    <property type="match status" value="1"/>
</dbReference>
<dbReference type="InterPro" id="IPR043519">
    <property type="entry name" value="NT_sf"/>
</dbReference>
<evidence type="ECO:0000313" key="4">
    <source>
        <dbReference type="EMBL" id="KPA89117.1"/>
    </source>
</evidence>
<dbReference type="GO" id="GO:0042256">
    <property type="term" value="P:cytosolic ribosome assembly"/>
    <property type="evidence" value="ECO:0007669"/>
    <property type="project" value="UniProtKB-UniRule"/>
</dbReference>
<accession>A0A0M9GEQ6</accession>
<dbReference type="Gene3D" id="3.30.460.10">
    <property type="entry name" value="Beta Polymerase, domain 2"/>
    <property type="match status" value="1"/>
</dbReference>
<dbReference type="AlphaFoldDB" id="A0A0M9GEQ6"/>
<feature type="compositionally biased region" description="Basic and acidic residues" evidence="3">
    <location>
        <begin position="124"/>
        <end position="141"/>
    </location>
</feature>
<dbReference type="Proteomes" id="UP000037931">
    <property type="component" value="Unassembled WGS sequence"/>
</dbReference>
<organism evidence="4 5">
    <name type="scientific">Pseudomonas asplenii</name>
    <dbReference type="NCBI Taxonomy" id="53407"/>
    <lineage>
        <taxon>Bacteria</taxon>
        <taxon>Pseudomonadati</taxon>
        <taxon>Pseudomonadota</taxon>
        <taxon>Gammaproteobacteria</taxon>
        <taxon>Pseudomonadales</taxon>
        <taxon>Pseudomonadaceae</taxon>
        <taxon>Pseudomonas</taxon>
    </lineage>
</organism>
<dbReference type="OrthoDB" id="9793681at2"/>
<keyword evidence="2" id="KW-0963">Cytoplasm</keyword>
<proteinExistence type="inferred from homology"/>
<dbReference type="GO" id="GO:0017148">
    <property type="term" value="P:negative regulation of translation"/>
    <property type="evidence" value="ECO:0007669"/>
    <property type="project" value="UniProtKB-UniRule"/>
</dbReference>
<comment type="caution">
    <text evidence="4">The sequence shown here is derived from an EMBL/GenBank/DDBJ whole genome shotgun (WGS) entry which is preliminary data.</text>
</comment>
<comment type="subcellular location">
    <subcellularLocation>
        <location evidence="2">Cytoplasm</location>
    </subcellularLocation>
</comment>
<reference evidence="4 5" key="1">
    <citation type="journal article" date="2015" name="PLoS ONE">
        <title>Rice-Infecting Pseudomonas Genomes Are Highly Accessorized and Harbor Multiple Putative Virulence Mechanisms to Cause Sheath Brown Rot.</title>
        <authorList>
            <person name="Quibod I.L."/>
            <person name="Grande G."/>
            <person name="Oreiro E.G."/>
            <person name="Borja F.N."/>
            <person name="Dossa G.S."/>
            <person name="Mauleon R."/>
            <person name="Cruz C.V."/>
            <person name="Oliva R."/>
        </authorList>
    </citation>
    <scope>NUCLEOTIDE SEQUENCE [LARGE SCALE GENOMIC DNA]</scope>
    <source>
        <strain evidence="4 5">IRRI 6609</strain>
    </source>
</reference>
<dbReference type="STRING" id="50340.PF66_04270"/>
<evidence type="ECO:0000256" key="1">
    <source>
        <dbReference type="ARBA" id="ARBA00010574"/>
    </source>
</evidence>
<keyword evidence="2" id="KW-0810">Translation regulation</keyword>
<dbReference type="GO" id="GO:0043023">
    <property type="term" value="F:ribosomal large subunit binding"/>
    <property type="evidence" value="ECO:0007669"/>
    <property type="project" value="TreeGrafter"/>
</dbReference>
<dbReference type="EMBL" id="JSYZ01000017">
    <property type="protein sequence ID" value="KPA89117.1"/>
    <property type="molecule type" value="Genomic_DNA"/>
</dbReference>
<dbReference type="PANTHER" id="PTHR21043">
    <property type="entry name" value="IOJAP SUPERFAMILY ORTHOLOG"/>
    <property type="match status" value="1"/>
</dbReference>
<feature type="region of interest" description="Disordered" evidence="3">
    <location>
        <begin position="117"/>
        <end position="141"/>
    </location>
</feature>